<organism evidence="1 2">
    <name type="scientific">Streptomyces lavendofoliae</name>
    <dbReference type="NCBI Taxonomy" id="67314"/>
    <lineage>
        <taxon>Bacteria</taxon>
        <taxon>Bacillati</taxon>
        <taxon>Actinomycetota</taxon>
        <taxon>Actinomycetes</taxon>
        <taxon>Kitasatosporales</taxon>
        <taxon>Streptomycetaceae</taxon>
        <taxon>Streptomyces</taxon>
    </lineage>
</organism>
<protein>
    <submittedName>
        <fullName evidence="1">Uncharacterized protein</fullName>
    </submittedName>
</protein>
<dbReference type="EMBL" id="BMTP01000020">
    <property type="protein sequence ID" value="GGU62409.1"/>
    <property type="molecule type" value="Genomic_DNA"/>
</dbReference>
<dbReference type="AlphaFoldDB" id="A0A918I4G9"/>
<gene>
    <name evidence="1" type="ORF">GCM10010274_58990</name>
</gene>
<proteinExistence type="predicted"/>
<comment type="caution">
    <text evidence="1">The sequence shown here is derived from an EMBL/GenBank/DDBJ whole genome shotgun (WGS) entry which is preliminary data.</text>
</comment>
<dbReference type="Proteomes" id="UP000636661">
    <property type="component" value="Unassembled WGS sequence"/>
</dbReference>
<accession>A0A918I4G9</accession>
<evidence type="ECO:0000313" key="2">
    <source>
        <dbReference type="Proteomes" id="UP000636661"/>
    </source>
</evidence>
<evidence type="ECO:0000313" key="1">
    <source>
        <dbReference type="EMBL" id="GGU62409.1"/>
    </source>
</evidence>
<keyword evidence="2" id="KW-1185">Reference proteome</keyword>
<reference evidence="1" key="1">
    <citation type="journal article" date="2014" name="Int. J. Syst. Evol. Microbiol.">
        <title>Complete genome sequence of Corynebacterium casei LMG S-19264T (=DSM 44701T), isolated from a smear-ripened cheese.</title>
        <authorList>
            <consortium name="US DOE Joint Genome Institute (JGI-PGF)"/>
            <person name="Walter F."/>
            <person name="Albersmeier A."/>
            <person name="Kalinowski J."/>
            <person name="Ruckert C."/>
        </authorList>
    </citation>
    <scope>NUCLEOTIDE SEQUENCE</scope>
    <source>
        <strain evidence="1">JCM 4391</strain>
    </source>
</reference>
<reference evidence="1" key="2">
    <citation type="submission" date="2020-09" db="EMBL/GenBank/DDBJ databases">
        <authorList>
            <person name="Sun Q."/>
            <person name="Ohkuma M."/>
        </authorList>
    </citation>
    <scope>NUCLEOTIDE SEQUENCE</scope>
    <source>
        <strain evidence="1">JCM 4391</strain>
    </source>
</reference>
<sequence length="106" mass="11409">MTPADELRTAAQTLMDLADTAQEDLDTADYWKPYDKTTAWRDGFVNGFGGACSDLVAVFTPATAHALAAWLRSEADRLTVTTHPGWQDTVAPNPLAVARAINGSSR</sequence>
<name>A0A918I4G9_9ACTN</name>
<dbReference type="RefSeq" id="WP_189554328.1">
    <property type="nucleotide sequence ID" value="NZ_BMTP01000020.1"/>
</dbReference>